<feature type="domain" description="CBS" evidence="12">
    <location>
        <begin position="284"/>
        <end position="340"/>
    </location>
</feature>
<dbReference type="Gene3D" id="3.30.465.10">
    <property type="match status" value="1"/>
</dbReference>
<comment type="similarity">
    <text evidence="2">Belongs to the UPF0053 family.</text>
</comment>
<protein>
    <submittedName>
        <fullName evidence="14">HlyC/CorC family transporter</fullName>
    </submittedName>
</protein>
<dbReference type="Proteomes" id="UP000824091">
    <property type="component" value="Unassembled WGS sequence"/>
</dbReference>
<feature type="domain" description="CNNM transmembrane" evidence="13">
    <location>
        <begin position="1"/>
        <end position="200"/>
    </location>
</feature>
<evidence type="ECO:0000256" key="2">
    <source>
        <dbReference type="ARBA" id="ARBA00006337"/>
    </source>
</evidence>
<evidence type="ECO:0000256" key="9">
    <source>
        <dbReference type="PROSITE-ProRule" id="PRU00703"/>
    </source>
</evidence>
<dbReference type="CDD" id="cd04590">
    <property type="entry name" value="CBS_pair_CorC_HlyC_assoc"/>
    <property type="match status" value="1"/>
</dbReference>
<comment type="caution">
    <text evidence="14">The sequence shown here is derived from an EMBL/GenBank/DDBJ whole genome shotgun (WGS) entry which is preliminary data.</text>
</comment>
<dbReference type="GO" id="GO:0005886">
    <property type="term" value="C:plasma membrane"/>
    <property type="evidence" value="ECO:0007669"/>
    <property type="project" value="UniProtKB-SubCell"/>
</dbReference>
<dbReference type="SMART" id="SM01091">
    <property type="entry name" value="CorC_HlyC"/>
    <property type="match status" value="1"/>
</dbReference>
<evidence type="ECO:0000256" key="4">
    <source>
        <dbReference type="ARBA" id="ARBA00022692"/>
    </source>
</evidence>
<evidence type="ECO:0000256" key="7">
    <source>
        <dbReference type="ARBA" id="ARBA00023122"/>
    </source>
</evidence>
<keyword evidence="6 10" id="KW-1133">Transmembrane helix</keyword>
<dbReference type="EMBL" id="DVMO01000151">
    <property type="protein sequence ID" value="HIU28638.1"/>
    <property type="molecule type" value="Genomic_DNA"/>
</dbReference>
<gene>
    <name evidence="14" type="ORF">IAD16_09740</name>
</gene>
<dbReference type="PROSITE" id="PS51371">
    <property type="entry name" value="CBS"/>
    <property type="match status" value="1"/>
</dbReference>
<reference evidence="14" key="1">
    <citation type="submission" date="2020-10" db="EMBL/GenBank/DDBJ databases">
        <authorList>
            <person name="Gilroy R."/>
        </authorList>
    </citation>
    <scope>NUCLEOTIDE SEQUENCE</scope>
    <source>
        <strain evidence="14">11300</strain>
    </source>
</reference>
<dbReference type="PROSITE" id="PS51846">
    <property type="entry name" value="CNNM"/>
    <property type="match status" value="1"/>
</dbReference>
<dbReference type="SUPFAM" id="SSF54631">
    <property type="entry name" value="CBS-domain pair"/>
    <property type="match status" value="1"/>
</dbReference>
<dbReference type="InterPro" id="IPR036318">
    <property type="entry name" value="FAD-bd_PCMH-like_sf"/>
</dbReference>
<dbReference type="InterPro" id="IPR046342">
    <property type="entry name" value="CBS_dom_sf"/>
</dbReference>
<dbReference type="InterPro" id="IPR002550">
    <property type="entry name" value="CNNM"/>
</dbReference>
<dbReference type="InterPro" id="IPR005170">
    <property type="entry name" value="Transptr-assoc_dom"/>
</dbReference>
<evidence type="ECO:0000313" key="15">
    <source>
        <dbReference type="Proteomes" id="UP000824091"/>
    </source>
</evidence>
<evidence type="ECO:0000256" key="1">
    <source>
        <dbReference type="ARBA" id="ARBA00004651"/>
    </source>
</evidence>
<keyword evidence="7 9" id="KW-0129">CBS domain</keyword>
<evidence type="ECO:0000256" key="10">
    <source>
        <dbReference type="PROSITE-ProRule" id="PRU01193"/>
    </source>
</evidence>
<proteinExistence type="inferred from homology"/>
<dbReference type="InterPro" id="IPR016169">
    <property type="entry name" value="FAD-bd_PCMH_sub2"/>
</dbReference>
<keyword evidence="8 10" id="KW-0472">Membrane</keyword>
<dbReference type="GO" id="GO:0050660">
    <property type="term" value="F:flavin adenine dinucleotide binding"/>
    <property type="evidence" value="ECO:0007669"/>
    <property type="project" value="InterPro"/>
</dbReference>
<evidence type="ECO:0000256" key="6">
    <source>
        <dbReference type="ARBA" id="ARBA00022989"/>
    </source>
</evidence>
<evidence type="ECO:0000256" key="3">
    <source>
        <dbReference type="ARBA" id="ARBA00022475"/>
    </source>
</evidence>
<dbReference type="SUPFAM" id="SSF56176">
    <property type="entry name" value="FAD-binding/transporter-associated domain-like"/>
    <property type="match status" value="1"/>
</dbReference>
<evidence type="ECO:0000259" key="12">
    <source>
        <dbReference type="PROSITE" id="PS51371"/>
    </source>
</evidence>
<evidence type="ECO:0000256" key="5">
    <source>
        <dbReference type="ARBA" id="ARBA00022737"/>
    </source>
</evidence>
<comment type="subcellular location">
    <subcellularLocation>
        <location evidence="1">Cell membrane</location>
        <topology evidence="1">Multi-pass membrane protein</topology>
    </subcellularLocation>
</comment>
<keyword evidence="3" id="KW-1003">Cell membrane</keyword>
<dbReference type="AlphaFoldDB" id="A0A9D1I7H5"/>
<dbReference type="Pfam" id="PF03471">
    <property type="entry name" value="CorC_HlyC"/>
    <property type="match status" value="1"/>
</dbReference>
<dbReference type="InterPro" id="IPR051676">
    <property type="entry name" value="UPF0053_domain"/>
</dbReference>
<feature type="transmembrane region" description="Helical" evidence="11">
    <location>
        <begin position="134"/>
        <end position="156"/>
    </location>
</feature>
<dbReference type="InterPro" id="IPR000644">
    <property type="entry name" value="CBS_dom"/>
</dbReference>
<evidence type="ECO:0000256" key="8">
    <source>
        <dbReference type="ARBA" id="ARBA00023136"/>
    </source>
</evidence>
<name>A0A9D1I7H5_9FIRM</name>
<keyword evidence="5" id="KW-0677">Repeat</keyword>
<dbReference type="Pfam" id="PF00571">
    <property type="entry name" value="CBS"/>
    <property type="match status" value="1"/>
</dbReference>
<evidence type="ECO:0000259" key="13">
    <source>
        <dbReference type="PROSITE" id="PS51846"/>
    </source>
</evidence>
<sequence>MNALLLLIVLIALNAMFAATEIAVISMNDVKLKNMAEDGDKRAKRLVTLTDQPTKFLSTIQVAITLASLLQSAVAADTFADQIVQKLVEAGVTISPSVLNGISIIVITMILSYFTLVFGELVPKRVAMKKTEGIALGMSGILYWVAKVFAPIVWLLTKSTNGILRLLRINPEEEDSTVTEESIKMMLAEGKEKGTIHPEEDELIQNVFEFDDIDADELCTHRRDVVALSITDDLEEWKETINSSRYTKYPVCGETLDDIIGVLDTIDYFHYEGMQTKEELMKNVVRKALLVPESMKANALFARMREKREYFAVVIDEYGGMTGIATLHDIMETLLGDLTSEEEPVKPEDIIELGENCWEIQGGADLEDVDELVEGEMPTDVYDTFSGFVCGVLGRIPEEGENFTCLWGNYEIQAHGVKNHMVQSAVMKKIKEDDPAEDNAPAGES</sequence>
<evidence type="ECO:0000256" key="11">
    <source>
        <dbReference type="SAM" id="Phobius"/>
    </source>
</evidence>
<reference evidence="14" key="2">
    <citation type="journal article" date="2021" name="PeerJ">
        <title>Extensive microbial diversity within the chicken gut microbiome revealed by metagenomics and culture.</title>
        <authorList>
            <person name="Gilroy R."/>
            <person name="Ravi A."/>
            <person name="Getino M."/>
            <person name="Pursley I."/>
            <person name="Horton D.L."/>
            <person name="Alikhan N.F."/>
            <person name="Baker D."/>
            <person name="Gharbi K."/>
            <person name="Hall N."/>
            <person name="Watson M."/>
            <person name="Adriaenssens E.M."/>
            <person name="Foster-Nyarko E."/>
            <person name="Jarju S."/>
            <person name="Secka A."/>
            <person name="Antonio M."/>
            <person name="Oren A."/>
            <person name="Chaudhuri R.R."/>
            <person name="La Ragione R."/>
            <person name="Hildebrand F."/>
            <person name="Pallen M.J."/>
        </authorList>
    </citation>
    <scope>NUCLEOTIDE SEQUENCE</scope>
    <source>
        <strain evidence="14">11300</strain>
    </source>
</reference>
<organism evidence="14 15">
    <name type="scientific">Candidatus Fimisoma avicola</name>
    <dbReference type="NCBI Taxonomy" id="2840826"/>
    <lineage>
        <taxon>Bacteria</taxon>
        <taxon>Bacillati</taxon>
        <taxon>Bacillota</taxon>
        <taxon>Clostridia</taxon>
        <taxon>Eubacteriales</taxon>
        <taxon>Candidatus Fimisoma</taxon>
    </lineage>
</organism>
<accession>A0A9D1I7H5</accession>
<feature type="transmembrane region" description="Helical" evidence="11">
    <location>
        <begin position="102"/>
        <end position="122"/>
    </location>
</feature>
<dbReference type="PANTHER" id="PTHR43099:SF2">
    <property type="entry name" value="UPF0053 PROTEIN YRKA"/>
    <property type="match status" value="1"/>
</dbReference>
<evidence type="ECO:0000313" key="14">
    <source>
        <dbReference type="EMBL" id="HIU28638.1"/>
    </source>
</evidence>
<dbReference type="Gene3D" id="3.10.580.10">
    <property type="entry name" value="CBS-domain"/>
    <property type="match status" value="1"/>
</dbReference>
<dbReference type="InterPro" id="IPR044751">
    <property type="entry name" value="Ion_transp-like_CBS"/>
</dbReference>
<dbReference type="PANTHER" id="PTHR43099">
    <property type="entry name" value="UPF0053 PROTEIN YRKA"/>
    <property type="match status" value="1"/>
</dbReference>
<dbReference type="Pfam" id="PF01595">
    <property type="entry name" value="CNNM"/>
    <property type="match status" value="1"/>
</dbReference>
<keyword evidence="4 10" id="KW-0812">Transmembrane</keyword>